<protein>
    <recommendedName>
        <fullName evidence="9">DOMON domain-containing protein</fullName>
    </recommendedName>
</protein>
<dbReference type="EMBL" id="JAKUCV010007860">
    <property type="protein sequence ID" value="KAJ4821794.1"/>
    <property type="molecule type" value="Genomic_DNA"/>
</dbReference>
<dbReference type="Pfam" id="PF04526">
    <property type="entry name" value="DUF568"/>
    <property type="match status" value="1"/>
</dbReference>
<feature type="region of interest" description="Disordered" evidence="6">
    <location>
        <begin position="191"/>
        <end position="216"/>
    </location>
</feature>
<comment type="subcellular location">
    <subcellularLocation>
        <location evidence="1">Membrane</location>
    </subcellularLocation>
</comment>
<evidence type="ECO:0000256" key="4">
    <source>
        <dbReference type="ARBA" id="ARBA00022982"/>
    </source>
</evidence>
<keyword evidence="7" id="KW-1133">Transmembrane helix</keyword>
<evidence type="ECO:0000256" key="2">
    <source>
        <dbReference type="ARBA" id="ARBA00022448"/>
    </source>
</evidence>
<feature type="domain" description="DOMON" evidence="9">
    <location>
        <begin position="49"/>
        <end position="161"/>
    </location>
</feature>
<evidence type="ECO:0000256" key="3">
    <source>
        <dbReference type="ARBA" id="ARBA00022729"/>
    </source>
</evidence>
<dbReference type="AlphaFoldDB" id="A0A9Q0EXW2"/>
<feature type="chain" id="PRO_5040303107" description="DOMON domain-containing protein" evidence="8">
    <location>
        <begin position="27"/>
        <end position="244"/>
    </location>
</feature>
<reference evidence="10" key="1">
    <citation type="submission" date="2022-02" db="EMBL/GenBank/DDBJ databases">
        <authorList>
            <person name="Henning P.M."/>
            <person name="McCubbin A.G."/>
            <person name="Shore J.S."/>
        </authorList>
    </citation>
    <scope>NUCLEOTIDE SEQUENCE</scope>
    <source>
        <strain evidence="10">F60SS</strain>
        <tissue evidence="10">Leaves</tissue>
    </source>
</reference>
<comment type="caution">
    <text evidence="10">The sequence shown here is derived from an EMBL/GenBank/DDBJ whole genome shotgun (WGS) entry which is preliminary data.</text>
</comment>
<dbReference type="OrthoDB" id="1720670at2759"/>
<sequence>MASVHCPAMILTLATCAALLVSPSYSHSCTSQKFPSNRTFKNCTDLPELDAHLHFTYNYPNSSLSIAFIAPPARPDGWVSWAINPTSTGMIGAQALMAFSSNGSLTTKTYDISSYSGIQESKLSFEVWDLSAESDGNRIVIYASVKVPAKAETVNQVWQVGPSVAGGRPNMHDMSAANLNARGVLQLVASHEQDHEEPVSSPAPAPVPAPSAHRGGASRIGNRNVAVYVAIALVLLGSSIGFLF</sequence>
<evidence type="ECO:0000256" key="6">
    <source>
        <dbReference type="SAM" id="MobiDB-lite"/>
    </source>
</evidence>
<feature type="transmembrane region" description="Helical" evidence="7">
    <location>
        <begin position="225"/>
        <end position="243"/>
    </location>
</feature>
<dbReference type="InterPro" id="IPR045265">
    <property type="entry name" value="AIR12_DOMON"/>
</dbReference>
<evidence type="ECO:0000256" key="5">
    <source>
        <dbReference type="ARBA" id="ARBA00023136"/>
    </source>
</evidence>
<dbReference type="Proteomes" id="UP001141552">
    <property type="component" value="Unassembled WGS sequence"/>
</dbReference>
<feature type="signal peptide" evidence="8">
    <location>
        <begin position="1"/>
        <end position="26"/>
    </location>
</feature>
<keyword evidence="4" id="KW-0249">Electron transport</keyword>
<dbReference type="InterPro" id="IPR005018">
    <property type="entry name" value="DOMON_domain"/>
</dbReference>
<keyword evidence="2" id="KW-0813">Transport</keyword>
<keyword evidence="7" id="KW-0812">Transmembrane</keyword>
<dbReference type="GO" id="GO:0016020">
    <property type="term" value="C:membrane"/>
    <property type="evidence" value="ECO:0007669"/>
    <property type="project" value="UniProtKB-SubCell"/>
</dbReference>
<evidence type="ECO:0000256" key="8">
    <source>
        <dbReference type="SAM" id="SignalP"/>
    </source>
</evidence>
<name>A0A9Q0EXW2_9ROSI</name>
<evidence type="ECO:0000256" key="7">
    <source>
        <dbReference type="SAM" id="Phobius"/>
    </source>
</evidence>
<proteinExistence type="predicted"/>
<evidence type="ECO:0000313" key="10">
    <source>
        <dbReference type="EMBL" id="KAJ4821794.1"/>
    </source>
</evidence>
<evidence type="ECO:0000313" key="11">
    <source>
        <dbReference type="Proteomes" id="UP001141552"/>
    </source>
</evidence>
<organism evidence="10 11">
    <name type="scientific">Turnera subulata</name>
    <dbReference type="NCBI Taxonomy" id="218843"/>
    <lineage>
        <taxon>Eukaryota</taxon>
        <taxon>Viridiplantae</taxon>
        <taxon>Streptophyta</taxon>
        <taxon>Embryophyta</taxon>
        <taxon>Tracheophyta</taxon>
        <taxon>Spermatophyta</taxon>
        <taxon>Magnoliopsida</taxon>
        <taxon>eudicotyledons</taxon>
        <taxon>Gunneridae</taxon>
        <taxon>Pentapetalae</taxon>
        <taxon>rosids</taxon>
        <taxon>fabids</taxon>
        <taxon>Malpighiales</taxon>
        <taxon>Passifloraceae</taxon>
        <taxon>Turnera</taxon>
    </lineage>
</organism>
<dbReference type="PANTHER" id="PTHR23130:SF204">
    <property type="entry name" value="DOMON DOMAIN-CONTAINING PROTEIN"/>
    <property type="match status" value="1"/>
</dbReference>
<dbReference type="PANTHER" id="PTHR23130">
    <property type="entry name" value="CYTOCHROME B561 AND DOMON DOMAIN-CONTAINING PROTEIN"/>
    <property type="match status" value="1"/>
</dbReference>
<accession>A0A9Q0EXW2</accession>
<gene>
    <name evidence="10" type="ORF">Tsubulata_038718</name>
</gene>
<keyword evidence="5 7" id="KW-0472">Membrane</keyword>
<evidence type="ECO:0000259" key="9">
    <source>
        <dbReference type="PROSITE" id="PS50836"/>
    </source>
</evidence>
<dbReference type="PROSITE" id="PS50836">
    <property type="entry name" value="DOMON"/>
    <property type="match status" value="1"/>
</dbReference>
<keyword evidence="3 8" id="KW-0732">Signal</keyword>
<reference evidence="10" key="2">
    <citation type="journal article" date="2023" name="Plants (Basel)">
        <title>Annotation of the Turnera subulata (Passifloraceae) Draft Genome Reveals the S-Locus Evolved after the Divergence of Turneroideae from Passifloroideae in a Stepwise Manner.</title>
        <authorList>
            <person name="Henning P.M."/>
            <person name="Roalson E.H."/>
            <person name="Mir W."/>
            <person name="McCubbin A.G."/>
            <person name="Shore J.S."/>
        </authorList>
    </citation>
    <scope>NUCLEOTIDE SEQUENCE</scope>
    <source>
        <strain evidence="10">F60SS</strain>
    </source>
</reference>
<evidence type="ECO:0000256" key="1">
    <source>
        <dbReference type="ARBA" id="ARBA00004370"/>
    </source>
</evidence>
<dbReference type="CDD" id="cd09629">
    <property type="entry name" value="DOMON_CIL1_like"/>
    <property type="match status" value="1"/>
</dbReference>
<keyword evidence="11" id="KW-1185">Reference proteome</keyword>